<organism evidence="2 3">
    <name type="scientific">Anas platyrhynchos</name>
    <name type="common">Mallard</name>
    <name type="synonym">Anas boschas</name>
    <dbReference type="NCBI Taxonomy" id="8839"/>
    <lineage>
        <taxon>Eukaryota</taxon>
        <taxon>Metazoa</taxon>
        <taxon>Chordata</taxon>
        <taxon>Craniata</taxon>
        <taxon>Vertebrata</taxon>
        <taxon>Euteleostomi</taxon>
        <taxon>Archelosauria</taxon>
        <taxon>Archosauria</taxon>
        <taxon>Dinosauria</taxon>
        <taxon>Saurischia</taxon>
        <taxon>Theropoda</taxon>
        <taxon>Coelurosauria</taxon>
        <taxon>Aves</taxon>
        <taxon>Neognathae</taxon>
        <taxon>Galloanserae</taxon>
        <taxon>Anseriformes</taxon>
        <taxon>Anatidae</taxon>
        <taxon>Anatinae</taxon>
        <taxon>Anas</taxon>
    </lineage>
</organism>
<reference evidence="3" key="1">
    <citation type="journal article" date="2013" name="Nat. Genet.">
        <title>The duck genome and transcriptome provide insight into an avian influenza virus reservoir species.</title>
        <authorList>
            <person name="Huang Y."/>
            <person name="Li Y."/>
            <person name="Burt D.W."/>
            <person name="Chen H."/>
            <person name="Zhang Y."/>
            <person name="Qian W."/>
            <person name="Kim H."/>
            <person name="Gan S."/>
            <person name="Zhao Y."/>
            <person name="Li J."/>
            <person name="Yi K."/>
            <person name="Feng H."/>
            <person name="Zhu P."/>
            <person name="Li B."/>
            <person name="Liu Q."/>
            <person name="Fairley S."/>
            <person name="Magor K.E."/>
            <person name="Du Z."/>
            <person name="Hu X."/>
            <person name="Goodman L."/>
            <person name="Tafer H."/>
            <person name="Vignal A."/>
            <person name="Lee T."/>
            <person name="Kim K.W."/>
            <person name="Sheng Z."/>
            <person name="An Y."/>
            <person name="Searle S."/>
            <person name="Herrero J."/>
            <person name="Groenen M.A."/>
            <person name="Crooijmans R.P."/>
            <person name="Faraut T."/>
            <person name="Cai Q."/>
            <person name="Webster R.G."/>
            <person name="Aldridge J.R."/>
            <person name="Warren W.C."/>
            <person name="Bartschat S."/>
            <person name="Kehr S."/>
            <person name="Marz M."/>
            <person name="Stadler P.F."/>
            <person name="Smith J."/>
            <person name="Kraus R.H."/>
            <person name="Zhao Y."/>
            <person name="Ren L."/>
            <person name="Fei J."/>
            <person name="Morisson M."/>
            <person name="Kaiser P."/>
            <person name="Griffin D.K."/>
            <person name="Rao M."/>
            <person name="Pitel F."/>
            <person name="Wang J."/>
            <person name="Li N."/>
        </authorList>
    </citation>
    <scope>NUCLEOTIDE SEQUENCE [LARGE SCALE GENOMIC DNA]</scope>
</reference>
<gene>
    <name evidence="2" type="ORF">Anapl_02857</name>
</gene>
<accession>R0LEC0</accession>
<sequence>MAHHRPLKRTATRCQSQQPAGLQSSYGDNSWGQQTVQGPVAPLENLLSAGPSSSGVWHRVMRAYKSSSLEQPLHPEPSGSWHEGLCSYQPRAVQQTERVAQHTQATENLSDCGRHESYGLPQQQQTYLDVLPTPWMETIRFLYHAEGHQSPIRWSQPALNSCICSFPTKKGPPRYACGGHRKAHPYTDRAHTQLKSHEVMSSHRVSSPAFSYGLLQGAAVGLSSPSPAPQAVLAGLLLFVMISRSGKQPANANKNFVIGKTSSGINVLLLLSPNEPGNRCFRRGQKKAERSDLSSRPTTALGKGQLCGELEGTGRQGKQGAPPADAPPVAKWPSGESLLPWVKQWGDLLPATSRARLLGVRAPGVKARNQMHEGQLACRQNEPGSSALGTQRKPPRSELLATINHT</sequence>
<evidence type="ECO:0000313" key="3">
    <source>
        <dbReference type="Proteomes" id="UP000296049"/>
    </source>
</evidence>
<feature type="compositionally biased region" description="Basic residues" evidence="1">
    <location>
        <begin position="1"/>
        <end position="11"/>
    </location>
</feature>
<evidence type="ECO:0000313" key="2">
    <source>
        <dbReference type="EMBL" id="EOA99859.1"/>
    </source>
</evidence>
<dbReference type="EMBL" id="KB743260">
    <property type="protein sequence ID" value="EOA99859.1"/>
    <property type="molecule type" value="Genomic_DNA"/>
</dbReference>
<feature type="region of interest" description="Disordered" evidence="1">
    <location>
        <begin position="281"/>
        <end position="332"/>
    </location>
</feature>
<proteinExistence type="predicted"/>
<evidence type="ECO:0000256" key="1">
    <source>
        <dbReference type="SAM" id="MobiDB-lite"/>
    </source>
</evidence>
<dbReference type="AlphaFoldDB" id="R0LEC0"/>
<dbReference type="Proteomes" id="UP000296049">
    <property type="component" value="Unassembled WGS sequence"/>
</dbReference>
<feature type="region of interest" description="Disordered" evidence="1">
    <location>
        <begin position="1"/>
        <end position="36"/>
    </location>
</feature>
<name>R0LEC0_ANAPL</name>
<keyword evidence="3" id="KW-1185">Reference proteome</keyword>
<feature type="region of interest" description="Disordered" evidence="1">
    <location>
        <begin position="372"/>
        <end position="406"/>
    </location>
</feature>
<feature type="compositionally biased region" description="Polar residues" evidence="1">
    <location>
        <begin position="12"/>
        <end position="36"/>
    </location>
</feature>
<protein>
    <submittedName>
        <fullName evidence="2">Uncharacterized protein</fullName>
    </submittedName>
</protein>